<dbReference type="Proteomes" id="UP000318053">
    <property type="component" value="Unassembled WGS sequence"/>
</dbReference>
<name>A0A5C5X326_9BACT</name>
<dbReference type="GO" id="GO:0016117">
    <property type="term" value="P:carotenoid biosynthetic process"/>
    <property type="evidence" value="ECO:0007669"/>
    <property type="project" value="UniProtKB-KW"/>
</dbReference>
<evidence type="ECO:0000256" key="4">
    <source>
        <dbReference type="ARBA" id="ARBA00023002"/>
    </source>
</evidence>
<accession>A0A5C5X326</accession>
<dbReference type="EMBL" id="SJPK01000012">
    <property type="protein sequence ID" value="TWT56583.1"/>
    <property type="molecule type" value="Genomic_DNA"/>
</dbReference>
<dbReference type="NCBIfam" id="TIGR02734">
    <property type="entry name" value="crtI_fam"/>
    <property type="match status" value="1"/>
</dbReference>
<dbReference type="Pfam" id="PF01593">
    <property type="entry name" value="Amino_oxidase"/>
    <property type="match status" value="1"/>
</dbReference>
<evidence type="ECO:0000313" key="7">
    <source>
        <dbReference type="EMBL" id="TWT56583.1"/>
    </source>
</evidence>
<keyword evidence="3 5" id="KW-0125">Carotenoid biosynthesis</keyword>
<dbReference type="InterPro" id="IPR036188">
    <property type="entry name" value="FAD/NAD-bd_sf"/>
</dbReference>
<comment type="similarity">
    <text evidence="2 5">Belongs to the carotenoid/retinoid oxidoreductase family.</text>
</comment>
<evidence type="ECO:0000256" key="1">
    <source>
        <dbReference type="ARBA" id="ARBA00004829"/>
    </source>
</evidence>
<dbReference type="InterPro" id="IPR014105">
    <property type="entry name" value="Carotenoid/retinoid_OxRdtase"/>
</dbReference>
<reference evidence="7 8" key="1">
    <citation type="submission" date="2019-02" db="EMBL/GenBank/DDBJ databases">
        <title>Deep-cultivation of Planctomycetes and their phenomic and genomic characterization uncovers novel biology.</title>
        <authorList>
            <person name="Wiegand S."/>
            <person name="Jogler M."/>
            <person name="Boedeker C."/>
            <person name="Pinto D."/>
            <person name="Vollmers J."/>
            <person name="Rivas-Marin E."/>
            <person name="Kohn T."/>
            <person name="Peeters S.H."/>
            <person name="Heuer A."/>
            <person name="Rast P."/>
            <person name="Oberbeckmann S."/>
            <person name="Bunk B."/>
            <person name="Jeske O."/>
            <person name="Meyerdierks A."/>
            <person name="Storesund J.E."/>
            <person name="Kallscheuer N."/>
            <person name="Luecker S."/>
            <person name="Lage O.M."/>
            <person name="Pohl T."/>
            <person name="Merkel B.J."/>
            <person name="Hornburger P."/>
            <person name="Mueller R.-W."/>
            <person name="Bruemmer F."/>
            <person name="Labrenz M."/>
            <person name="Spormann A.M."/>
            <person name="Op Den Camp H."/>
            <person name="Overmann J."/>
            <person name="Amann R."/>
            <person name="Jetten M.S.M."/>
            <person name="Mascher T."/>
            <person name="Medema M.H."/>
            <person name="Devos D.P."/>
            <person name="Kaster A.-K."/>
            <person name="Ovreas L."/>
            <person name="Rohde M."/>
            <person name="Galperin M.Y."/>
            <person name="Jogler C."/>
        </authorList>
    </citation>
    <scope>NUCLEOTIDE SEQUENCE [LARGE SCALE GENOMIC DNA]</scope>
    <source>
        <strain evidence="7 8">CA85</strain>
    </source>
</reference>
<dbReference type="EC" id="1.14.99.44" evidence="7"/>
<evidence type="ECO:0000259" key="6">
    <source>
        <dbReference type="Pfam" id="PF01593"/>
    </source>
</evidence>
<gene>
    <name evidence="7" type="primary">crtP</name>
    <name evidence="7" type="ORF">CA85_41160</name>
</gene>
<dbReference type="Gene3D" id="3.50.50.60">
    <property type="entry name" value="FAD/NAD(P)-binding domain"/>
    <property type="match status" value="2"/>
</dbReference>
<protein>
    <submittedName>
        <fullName evidence="7">Diapolycopene oxygenase</fullName>
        <ecNumber evidence="7">1.14.99.44</ecNumber>
    </submittedName>
</protein>
<dbReference type="InterPro" id="IPR002937">
    <property type="entry name" value="Amino_oxidase"/>
</dbReference>
<dbReference type="PANTHER" id="PTHR43734:SF7">
    <property type="entry name" value="4,4'-DIAPONEUROSPORENE OXYGENASE"/>
    <property type="match status" value="1"/>
</dbReference>
<comment type="caution">
    <text evidence="7">The sequence shown here is derived from an EMBL/GenBank/DDBJ whole genome shotgun (WGS) entry which is preliminary data.</text>
</comment>
<dbReference type="RefSeq" id="WP_146392985.1">
    <property type="nucleotide sequence ID" value="NZ_SJPK01000012.1"/>
</dbReference>
<feature type="domain" description="Amine oxidase" evidence="6">
    <location>
        <begin position="26"/>
        <end position="517"/>
    </location>
</feature>
<dbReference type="GO" id="GO:0016491">
    <property type="term" value="F:oxidoreductase activity"/>
    <property type="evidence" value="ECO:0007669"/>
    <property type="project" value="UniProtKB-KW"/>
</dbReference>
<comment type="pathway">
    <text evidence="1 5">Carotenoid biosynthesis.</text>
</comment>
<dbReference type="PANTHER" id="PTHR43734">
    <property type="entry name" value="PHYTOENE DESATURASE"/>
    <property type="match status" value="1"/>
</dbReference>
<dbReference type="AlphaFoldDB" id="A0A5C5X326"/>
<organism evidence="7 8">
    <name type="scientific">Allorhodopirellula solitaria</name>
    <dbReference type="NCBI Taxonomy" id="2527987"/>
    <lineage>
        <taxon>Bacteria</taxon>
        <taxon>Pseudomonadati</taxon>
        <taxon>Planctomycetota</taxon>
        <taxon>Planctomycetia</taxon>
        <taxon>Pirellulales</taxon>
        <taxon>Pirellulaceae</taxon>
        <taxon>Allorhodopirellula</taxon>
    </lineage>
</organism>
<keyword evidence="8" id="KW-1185">Reference proteome</keyword>
<sequence>MIAPDQSEATGATTAPQHVVVIGGGLAGLSSACVLAARGHRVTLCEKNDWVGGKAAVLHTDGYRFDMGPTILTLPSVLRRVFAEADRNLDDYLELVPLDPQWRCFFEGSEAAKTSENTVLDLVADVDAMKQHLREFTGEEVTADGYEKFLRVSEQLHGVSDRFFFWRSIGGLADTMEMGGAFSAAVLKDVMSLRMGRSVASVVRSHVPEHRVSQMMDHFTQYVGSSPYASPAVLCGIAHMQTEEGIWYPVGGTGAVPEALAKLAEELGVDIRTGTDILRIESDASGVRDVVTAGDETIACDAVVSNCDSVRTYRELLRGTPAAKTFQRKSDYEAACSGVVLYLGLNRRYEQLLHHNFIFSKDPKAEFDSIYRRGEVAPDPTAYVCAPSISEPGVAPEGGEALYVLVHTPYLRSGHDWKAMLPDYRDVILDKLERTAGMEGIRDAIVTEDALTPEDIHNRYRVLNGAIYGLASHGKFTGAFKPGNRRKEIPGLYLAGGAAHPGPGMPMVLMSGWIAADSLDQDARAGQFGTITAESTA</sequence>
<dbReference type="OrthoDB" id="9814556at2"/>
<evidence type="ECO:0000313" key="8">
    <source>
        <dbReference type="Proteomes" id="UP000318053"/>
    </source>
</evidence>
<dbReference type="SUPFAM" id="SSF51905">
    <property type="entry name" value="FAD/NAD(P)-binding domain"/>
    <property type="match status" value="1"/>
</dbReference>
<evidence type="ECO:0000256" key="3">
    <source>
        <dbReference type="ARBA" id="ARBA00022746"/>
    </source>
</evidence>
<evidence type="ECO:0000256" key="5">
    <source>
        <dbReference type="RuleBase" id="RU362075"/>
    </source>
</evidence>
<evidence type="ECO:0000256" key="2">
    <source>
        <dbReference type="ARBA" id="ARBA00006046"/>
    </source>
</evidence>
<keyword evidence="4 5" id="KW-0560">Oxidoreductase</keyword>
<proteinExistence type="inferred from homology"/>